<dbReference type="AlphaFoldDB" id="A0A197JMT2"/>
<feature type="compositionally biased region" description="Basic and acidic residues" evidence="1">
    <location>
        <begin position="1"/>
        <end position="18"/>
    </location>
</feature>
<evidence type="ECO:0000256" key="1">
    <source>
        <dbReference type="SAM" id="MobiDB-lite"/>
    </source>
</evidence>
<name>A0A197JMT2_9FUNG</name>
<accession>A0A197JMT2</accession>
<protein>
    <submittedName>
        <fullName evidence="2">Uncharacterized protein</fullName>
    </submittedName>
</protein>
<proteinExistence type="predicted"/>
<gene>
    <name evidence="2" type="ORF">K457DRAFT_141019</name>
</gene>
<dbReference type="Proteomes" id="UP000078512">
    <property type="component" value="Unassembled WGS sequence"/>
</dbReference>
<evidence type="ECO:0000313" key="2">
    <source>
        <dbReference type="EMBL" id="OAQ25791.1"/>
    </source>
</evidence>
<feature type="region of interest" description="Disordered" evidence="1">
    <location>
        <begin position="1"/>
        <end position="53"/>
    </location>
</feature>
<keyword evidence="3" id="KW-1185">Reference proteome</keyword>
<dbReference type="EMBL" id="KV442074">
    <property type="protein sequence ID" value="OAQ25791.1"/>
    <property type="molecule type" value="Genomic_DNA"/>
</dbReference>
<reference evidence="2 3" key="1">
    <citation type="submission" date="2016-05" db="EMBL/GenBank/DDBJ databases">
        <title>Genome sequencing reveals origins of a unique bacterial endosymbiosis in the earliest lineages of terrestrial Fungi.</title>
        <authorList>
            <consortium name="DOE Joint Genome Institute"/>
            <person name="Uehling J."/>
            <person name="Gryganskyi A."/>
            <person name="Hameed K."/>
            <person name="Tschaplinski T."/>
            <person name="Misztal P."/>
            <person name="Wu S."/>
            <person name="Desiro A."/>
            <person name="Vande Pol N."/>
            <person name="Du Z.-Y."/>
            <person name="Zienkiewicz A."/>
            <person name="Zienkiewicz K."/>
            <person name="Morin E."/>
            <person name="Tisserant E."/>
            <person name="Splivallo R."/>
            <person name="Hainaut M."/>
            <person name="Henrissat B."/>
            <person name="Ohm R."/>
            <person name="Kuo A."/>
            <person name="Yan J."/>
            <person name="Lipzen A."/>
            <person name="Nolan M."/>
            <person name="Labutti K."/>
            <person name="Barry K."/>
            <person name="Goldstein A."/>
            <person name="Labbe J."/>
            <person name="Schadt C."/>
            <person name="Tuskan G."/>
            <person name="Grigoriev I."/>
            <person name="Martin F."/>
            <person name="Vilgalys R."/>
            <person name="Bonito G."/>
        </authorList>
    </citation>
    <scope>NUCLEOTIDE SEQUENCE [LARGE SCALE GENOMIC DNA]</scope>
    <source>
        <strain evidence="2 3">AG-77</strain>
    </source>
</reference>
<organism evidence="2 3">
    <name type="scientific">Linnemannia elongata AG-77</name>
    <dbReference type="NCBI Taxonomy" id="1314771"/>
    <lineage>
        <taxon>Eukaryota</taxon>
        <taxon>Fungi</taxon>
        <taxon>Fungi incertae sedis</taxon>
        <taxon>Mucoromycota</taxon>
        <taxon>Mortierellomycotina</taxon>
        <taxon>Mortierellomycetes</taxon>
        <taxon>Mortierellales</taxon>
        <taxon>Mortierellaceae</taxon>
        <taxon>Linnemannia</taxon>
    </lineage>
</organism>
<evidence type="ECO:0000313" key="3">
    <source>
        <dbReference type="Proteomes" id="UP000078512"/>
    </source>
</evidence>
<sequence length="53" mass="5860">MKEQGLFRHDRVTVEQREQKKKRYSCDGTFANGPPEHGTGMRGETGPAGRLGG</sequence>